<reference evidence="8 9" key="1">
    <citation type="submission" date="2020-07" db="EMBL/GenBank/DDBJ databases">
        <title>Sequencing the genomes of 1000 actinobacteria strains.</title>
        <authorList>
            <person name="Klenk H.-P."/>
        </authorList>
    </citation>
    <scope>NUCLEOTIDE SEQUENCE [LARGE SCALE GENOMIC DNA]</scope>
    <source>
        <strain evidence="8 9">DSM 23819</strain>
    </source>
</reference>
<feature type="transmembrane region" description="Helical" evidence="7">
    <location>
        <begin position="33"/>
        <end position="53"/>
    </location>
</feature>
<feature type="transmembrane region" description="Helical" evidence="7">
    <location>
        <begin position="139"/>
        <end position="159"/>
    </location>
</feature>
<feature type="transmembrane region" description="Helical" evidence="7">
    <location>
        <begin position="286"/>
        <end position="309"/>
    </location>
</feature>
<feature type="transmembrane region" description="Helical" evidence="7">
    <location>
        <begin position="85"/>
        <end position="105"/>
    </location>
</feature>
<evidence type="ECO:0000256" key="7">
    <source>
        <dbReference type="SAM" id="Phobius"/>
    </source>
</evidence>
<proteinExistence type="predicted"/>
<name>A0A7Y9S4B2_9ACTN</name>
<comment type="subcellular location">
    <subcellularLocation>
        <location evidence="1">Cell membrane</location>
        <topology evidence="1">Multi-pass membrane protein</topology>
    </subcellularLocation>
</comment>
<dbReference type="CDD" id="cd06581">
    <property type="entry name" value="TM_PBP1_LivM_like"/>
    <property type="match status" value="1"/>
</dbReference>
<feature type="transmembrane region" description="Helical" evidence="7">
    <location>
        <begin position="59"/>
        <end position="78"/>
    </location>
</feature>
<evidence type="ECO:0000256" key="5">
    <source>
        <dbReference type="ARBA" id="ARBA00023136"/>
    </source>
</evidence>
<evidence type="ECO:0000313" key="9">
    <source>
        <dbReference type="Proteomes" id="UP000540656"/>
    </source>
</evidence>
<gene>
    <name evidence="8" type="ORF">BJ980_002766</name>
</gene>
<accession>A0A7Y9S4B2</accession>
<dbReference type="RefSeq" id="WP_179502851.1">
    <property type="nucleotide sequence ID" value="NZ_JACCAA010000001.1"/>
</dbReference>
<sequence length="382" mass="40027">MSTPTLERPAAQPDATAASGRWSWLRTEQGLTLPIRLLIAAVVVGIGWTISGNATSSDLFMLTTIVVWALVATSLNIMVGFVGQLNLATGFFFALGAYIGVLGTGKWEWPGWLSMLAAIALSAALAAILGLVIFRTKALYFALITSGISLVAYELSFAWSDLTGGAAGISTAGPLSEGGIARPFDLGIVSLEEPEAYFRFGLVALCVLVVALTVVVRRREGASWRAVREDDALAASIGINVARRKRVAFIVCSTLTGAIGVFYGHWAGFITPEAFTFGDAAFAPLAMVVIGGAGTFAGPILGAVIVAGFPELFRDLRDYSHLLYGGILLLAMMLAPGGLVGLAKDGVRRLARRRGQEGSSTPAPEEPTDPGARRAPAGEDLP</sequence>
<feature type="transmembrane region" description="Helical" evidence="7">
    <location>
        <begin position="321"/>
        <end position="343"/>
    </location>
</feature>
<organism evidence="8 9">
    <name type="scientific">Nocardioides daedukensis</name>
    <dbReference type="NCBI Taxonomy" id="634462"/>
    <lineage>
        <taxon>Bacteria</taxon>
        <taxon>Bacillati</taxon>
        <taxon>Actinomycetota</taxon>
        <taxon>Actinomycetes</taxon>
        <taxon>Propionibacteriales</taxon>
        <taxon>Nocardioidaceae</taxon>
        <taxon>Nocardioides</taxon>
    </lineage>
</organism>
<dbReference type="EMBL" id="JACCAA010000001">
    <property type="protein sequence ID" value="NYG59843.1"/>
    <property type="molecule type" value="Genomic_DNA"/>
</dbReference>
<feature type="transmembrane region" description="Helical" evidence="7">
    <location>
        <begin position="111"/>
        <end position="132"/>
    </location>
</feature>
<dbReference type="InterPro" id="IPR001851">
    <property type="entry name" value="ABC_transp_permease"/>
</dbReference>
<protein>
    <submittedName>
        <fullName evidence="8">Branched-chain amino acid transport system permease protein</fullName>
    </submittedName>
</protein>
<dbReference type="InterPro" id="IPR043428">
    <property type="entry name" value="LivM-like"/>
</dbReference>
<keyword evidence="9" id="KW-1185">Reference proteome</keyword>
<dbReference type="GO" id="GO:0005886">
    <property type="term" value="C:plasma membrane"/>
    <property type="evidence" value="ECO:0007669"/>
    <property type="project" value="UniProtKB-SubCell"/>
</dbReference>
<evidence type="ECO:0000256" key="2">
    <source>
        <dbReference type="ARBA" id="ARBA00022475"/>
    </source>
</evidence>
<evidence type="ECO:0000256" key="6">
    <source>
        <dbReference type="SAM" id="MobiDB-lite"/>
    </source>
</evidence>
<keyword evidence="2" id="KW-1003">Cell membrane</keyword>
<feature type="transmembrane region" description="Helical" evidence="7">
    <location>
        <begin position="247"/>
        <end position="266"/>
    </location>
</feature>
<keyword evidence="3 7" id="KW-0812">Transmembrane</keyword>
<keyword evidence="4 7" id="KW-1133">Transmembrane helix</keyword>
<dbReference type="GO" id="GO:0015658">
    <property type="term" value="F:branched-chain amino acid transmembrane transporter activity"/>
    <property type="evidence" value="ECO:0007669"/>
    <property type="project" value="InterPro"/>
</dbReference>
<dbReference type="AlphaFoldDB" id="A0A7Y9S4B2"/>
<evidence type="ECO:0000256" key="4">
    <source>
        <dbReference type="ARBA" id="ARBA00022989"/>
    </source>
</evidence>
<dbReference type="Proteomes" id="UP000540656">
    <property type="component" value="Unassembled WGS sequence"/>
</dbReference>
<evidence type="ECO:0000256" key="1">
    <source>
        <dbReference type="ARBA" id="ARBA00004651"/>
    </source>
</evidence>
<feature type="region of interest" description="Disordered" evidence="6">
    <location>
        <begin position="351"/>
        <end position="382"/>
    </location>
</feature>
<evidence type="ECO:0000313" key="8">
    <source>
        <dbReference type="EMBL" id="NYG59843.1"/>
    </source>
</evidence>
<dbReference type="PANTHER" id="PTHR30482:SF10">
    <property type="entry name" value="HIGH-AFFINITY BRANCHED-CHAIN AMINO ACID TRANSPORT PROTEIN BRAE"/>
    <property type="match status" value="1"/>
</dbReference>
<feature type="transmembrane region" description="Helical" evidence="7">
    <location>
        <begin position="196"/>
        <end position="216"/>
    </location>
</feature>
<comment type="caution">
    <text evidence="8">The sequence shown here is derived from an EMBL/GenBank/DDBJ whole genome shotgun (WGS) entry which is preliminary data.</text>
</comment>
<keyword evidence="5 7" id="KW-0472">Membrane</keyword>
<evidence type="ECO:0000256" key="3">
    <source>
        <dbReference type="ARBA" id="ARBA00022692"/>
    </source>
</evidence>
<dbReference type="PANTHER" id="PTHR30482">
    <property type="entry name" value="HIGH-AFFINITY BRANCHED-CHAIN AMINO ACID TRANSPORT SYSTEM PERMEASE"/>
    <property type="match status" value="1"/>
</dbReference>
<dbReference type="Pfam" id="PF02653">
    <property type="entry name" value="BPD_transp_2"/>
    <property type="match status" value="1"/>
</dbReference>